<evidence type="ECO:0000259" key="5">
    <source>
        <dbReference type="PROSITE" id="PS50072"/>
    </source>
</evidence>
<name>A0AAN7Q5M3_9COLE</name>
<gene>
    <name evidence="6" type="ORF">RN001_002745</name>
</gene>
<dbReference type="GO" id="GO:0016018">
    <property type="term" value="F:cyclosporin A binding"/>
    <property type="evidence" value="ECO:0007669"/>
    <property type="project" value="TreeGrafter"/>
</dbReference>
<feature type="domain" description="PPIase cyclophilin-type" evidence="5">
    <location>
        <begin position="160"/>
        <end position="317"/>
    </location>
</feature>
<dbReference type="PROSITE" id="PS50072">
    <property type="entry name" value="CSA_PPIASE_2"/>
    <property type="match status" value="1"/>
</dbReference>
<dbReference type="InterPro" id="IPR011335">
    <property type="entry name" value="Restrct_endonuc-II-like"/>
</dbReference>
<dbReference type="GO" id="GO:0003755">
    <property type="term" value="F:peptidyl-prolyl cis-trans isomerase activity"/>
    <property type="evidence" value="ECO:0007669"/>
    <property type="project" value="UniProtKB-KW"/>
</dbReference>
<dbReference type="EC" id="5.2.1.8" evidence="2"/>
<dbReference type="SUPFAM" id="SSF52980">
    <property type="entry name" value="Restriction endonuclease-like"/>
    <property type="match status" value="1"/>
</dbReference>
<evidence type="ECO:0000313" key="6">
    <source>
        <dbReference type="EMBL" id="KAK4886474.1"/>
    </source>
</evidence>
<dbReference type="InterPro" id="IPR029000">
    <property type="entry name" value="Cyclophilin-like_dom_sf"/>
</dbReference>
<dbReference type="Gene3D" id="2.40.100.10">
    <property type="entry name" value="Cyclophilin-like"/>
    <property type="match status" value="1"/>
</dbReference>
<evidence type="ECO:0000313" key="7">
    <source>
        <dbReference type="Proteomes" id="UP001353858"/>
    </source>
</evidence>
<dbReference type="PRINTS" id="PR00153">
    <property type="entry name" value="CSAPPISMRASE"/>
</dbReference>
<comment type="caution">
    <text evidence="6">The sequence shown here is derived from an EMBL/GenBank/DDBJ whole genome shotgun (WGS) entry which is preliminary data.</text>
</comment>
<dbReference type="Pfam" id="PF00160">
    <property type="entry name" value="Pro_isomerase"/>
    <property type="match status" value="1"/>
</dbReference>
<dbReference type="GO" id="GO:0006281">
    <property type="term" value="P:DNA repair"/>
    <property type="evidence" value="ECO:0007669"/>
    <property type="project" value="UniProtKB-ARBA"/>
</dbReference>
<dbReference type="GO" id="GO:0005737">
    <property type="term" value="C:cytoplasm"/>
    <property type="evidence" value="ECO:0007669"/>
    <property type="project" value="TreeGrafter"/>
</dbReference>
<proteinExistence type="predicted"/>
<evidence type="ECO:0000256" key="3">
    <source>
        <dbReference type="ARBA" id="ARBA00023110"/>
    </source>
</evidence>
<dbReference type="AlphaFoldDB" id="A0AAN7Q5M3"/>
<reference evidence="7" key="1">
    <citation type="submission" date="2023-01" db="EMBL/GenBank/DDBJ databases">
        <title>Key to firefly adult light organ development and bioluminescence: homeobox transcription factors regulate luciferase expression and transportation to peroxisome.</title>
        <authorList>
            <person name="Fu X."/>
        </authorList>
    </citation>
    <scope>NUCLEOTIDE SEQUENCE [LARGE SCALE GENOMIC DNA]</scope>
</reference>
<organism evidence="6 7">
    <name type="scientific">Aquatica leii</name>
    <dbReference type="NCBI Taxonomy" id="1421715"/>
    <lineage>
        <taxon>Eukaryota</taxon>
        <taxon>Metazoa</taxon>
        <taxon>Ecdysozoa</taxon>
        <taxon>Arthropoda</taxon>
        <taxon>Hexapoda</taxon>
        <taxon>Insecta</taxon>
        <taxon>Pterygota</taxon>
        <taxon>Neoptera</taxon>
        <taxon>Endopterygota</taxon>
        <taxon>Coleoptera</taxon>
        <taxon>Polyphaga</taxon>
        <taxon>Elateriformia</taxon>
        <taxon>Elateroidea</taxon>
        <taxon>Lampyridae</taxon>
        <taxon>Luciolinae</taxon>
        <taxon>Aquatica</taxon>
    </lineage>
</organism>
<keyword evidence="4" id="KW-0413">Isomerase</keyword>
<dbReference type="SUPFAM" id="SSF50891">
    <property type="entry name" value="Cyclophilin-like"/>
    <property type="match status" value="1"/>
</dbReference>
<dbReference type="GO" id="GO:0006457">
    <property type="term" value="P:protein folding"/>
    <property type="evidence" value="ECO:0007669"/>
    <property type="project" value="TreeGrafter"/>
</dbReference>
<dbReference type="PANTHER" id="PTHR11071:SF561">
    <property type="entry name" value="PEPTIDYL-PROLYL CIS-TRANS ISOMERASE D-RELATED"/>
    <property type="match status" value="1"/>
</dbReference>
<accession>A0AAN7Q5M3</accession>
<evidence type="ECO:0000256" key="4">
    <source>
        <dbReference type="ARBA" id="ARBA00023235"/>
    </source>
</evidence>
<evidence type="ECO:0000256" key="1">
    <source>
        <dbReference type="ARBA" id="ARBA00000971"/>
    </source>
</evidence>
<dbReference type="EMBL" id="JARPUR010000001">
    <property type="protein sequence ID" value="KAK4886474.1"/>
    <property type="molecule type" value="Genomic_DNA"/>
</dbReference>
<evidence type="ECO:0000256" key="2">
    <source>
        <dbReference type="ARBA" id="ARBA00013194"/>
    </source>
</evidence>
<comment type="catalytic activity">
    <reaction evidence="1">
        <text>[protein]-peptidylproline (omega=180) = [protein]-peptidylproline (omega=0)</text>
        <dbReference type="Rhea" id="RHEA:16237"/>
        <dbReference type="Rhea" id="RHEA-COMP:10747"/>
        <dbReference type="Rhea" id="RHEA-COMP:10748"/>
        <dbReference type="ChEBI" id="CHEBI:83833"/>
        <dbReference type="ChEBI" id="CHEBI:83834"/>
        <dbReference type="EC" id="5.2.1.8"/>
    </reaction>
</comment>
<sequence length="332" mass="37387">MQSTKITAANIGRQLQQHSIVTPDSTHFLKEGVAGMKCENYDCPISIHYGQVNDIKKLSVYQLMMEFAYCDWDQTAGSFINFCKSSIPAEMIEQAEKLTSKKFNSLAMSRGRNLEHDVLCEVEKMLKCKGEKCGFTILKNFGIIGASPDGITKHAVIEVFFDIKINNDSLGRIEIGLFGEVVPKTVENFYQLCQKPLKEGYKGCIFHRVVNDFMIQSGDFIEGDGTKGRSIYGDWFEDENFKLRHYGAGWVSMANAGKNTNNSQFFITLKQTAWLNEKHVVFGKVLNGMNVVKKIGATKTDQNERPLVDVVIDNCTVEKVDKPFHVSMEDAE</sequence>
<dbReference type="Proteomes" id="UP001353858">
    <property type="component" value="Unassembled WGS sequence"/>
</dbReference>
<dbReference type="PANTHER" id="PTHR11071">
    <property type="entry name" value="PEPTIDYL-PROLYL CIS-TRANS ISOMERASE"/>
    <property type="match status" value="1"/>
</dbReference>
<dbReference type="FunFam" id="2.40.100.10:FF:000001">
    <property type="entry name" value="Peptidyl-prolyl cis-trans isomerase"/>
    <property type="match status" value="1"/>
</dbReference>
<keyword evidence="3" id="KW-0697">Rotamase</keyword>
<dbReference type="InterPro" id="IPR002130">
    <property type="entry name" value="Cyclophilin-type_PPIase_dom"/>
</dbReference>
<keyword evidence="7" id="KW-1185">Reference proteome</keyword>
<protein>
    <recommendedName>
        <fullName evidence="2">peptidylprolyl isomerase</fullName>
        <ecNumber evidence="2">5.2.1.8</ecNumber>
    </recommendedName>
</protein>